<evidence type="ECO:0000256" key="2">
    <source>
        <dbReference type="ARBA" id="ARBA00006959"/>
    </source>
</evidence>
<dbReference type="GO" id="GO:0005874">
    <property type="term" value="C:microtubule"/>
    <property type="evidence" value="ECO:0007669"/>
    <property type="project" value="UniProtKB-KW"/>
</dbReference>
<gene>
    <name evidence="10" type="primary">STMN1</name>
    <name evidence="10" type="ORF">N1851_025755</name>
</gene>
<dbReference type="PANTHER" id="PTHR10104:SF5">
    <property type="entry name" value="STATHMIN"/>
    <property type="match status" value="1"/>
</dbReference>
<dbReference type="GO" id="GO:0043005">
    <property type="term" value="C:neuron projection"/>
    <property type="evidence" value="ECO:0007669"/>
    <property type="project" value="TreeGrafter"/>
</dbReference>
<dbReference type="SUPFAM" id="SSF101494">
    <property type="entry name" value="Stathmin"/>
    <property type="match status" value="1"/>
</dbReference>
<sequence>MPGPGYVHSKPGWQLRGERRRGAEQRSRGAQRVCSYPVSEKRRRRPGDTRVSVERRARYGGASISYSLKQAWGLGPLKASCPEWARLSLQSPLWGQHQTHQLGLVKTLGLEKGKGTVTRHPACSLKRQQEVCHTGHHGTHNTVAQATRLLRHACLFSDATSTPNGFVMFTCYPLEIWHPLTVKELDKRASGQAFEVILAAPAPDAKVEFPLSPPKKKDVSLEEIQRKLEAAEERRKNHEAEVLKHLAEKREHEKEVLQKAMEENNNFSKMAEEKLNQKMEANKENRTALLAAKNEKFKEKDKKLEVVRKNKETQEGTSED</sequence>
<comment type="similarity">
    <text evidence="2">Belongs to the stathmin family.</text>
</comment>
<comment type="subcellular location">
    <subcellularLocation>
        <location evidence="1">Cytoplasm</location>
        <location evidence="1">Cytoskeleton</location>
    </subcellularLocation>
</comment>
<dbReference type="PROSITE" id="PS00563">
    <property type="entry name" value="STATHMIN_1"/>
    <property type="match status" value="1"/>
</dbReference>
<feature type="region of interest" description="Disordered" evidence="9">
    <location>
        <begin position="291"/>
        <end position="320"/>
    </location>
</feature>
<dbReference type="GO" id="GO:0031110">
    <property type="term" value="P:regulation of microtubule polymerization or depolymerization"/>
    <property type="evidence" value="ECO:0007669"/>
    <property type="project" value="InterPro"/>
</dbReference>
<feature type="coiled-coil region" evidence="8">
    <location>
        <begin position="221"/>
        <end position="277"/>
    </location>
</feature>
<dbReference type="InterPro" id="IPR000956">
    <property type="entry name" value="Stathmin_fam"/>
</dbReference>
<dbReference type="PRINTS" id="PR00345">
    <property type="entry name" value="STATHMIN"/>
</dbReference>
<dbReference type="GO" id="GO:0005737">
    <property type="term" value="C:cytoplasm"/>
    <property type="evidence" value="ECO:0007669"/>
    <property type="project" value="TreeGrafter"/>
</dbReference>
<dbReference type="Proteomes" id="UP001174136">
    <property type="component" value="Unassembled WGS sequence"/>
</dbReference>
<evidence type="ECO:0000256" key="9">
    <source>
        <dbReference type="SAM" id="MobiDB-lite"/>
    </source>
</evidence>
<dbReference type="PROSITE" id="PS51663">
    <property type="entry name" value="STATHMIN_3"/>
    <property type="match status" value="1"/>
</dbReference>
<feature type="compositionally biased region" description="Basic and acidic residues" evidence="9">
    <location>
        <begin position="16"/>
        <end position="27"/>
    </location>
</feature>
<evidence type="ECO:0000256" key="3">
    <source>
        <dbReference type="ARBA" id="ARBA00022490"/>
    </source>
</evidence>
<accession>A0AA47MD53</accession>
<organism evidence="10 11">
    <name type="scientific">Merluccius polli</name>
    <name type="common">Benguela hake</name>
    <name type="synonym">Merluccius cadenati</name>
    <dbReference type="NCBI Taxonomy" id="89951"/>
    <lineage>
        <taxon>Eukaryota</taxon>
        <taxon>Metazoa</taxon>
        <taxon>Chordata</taxon>
        <taxon>Craniata</taxon>
        <taxon>Vertebrata</taxon>
        <taxon>Euteleostomi</taxon>
        <taxon>Actinopterygii</taxon>
        <taxon>Neopterygii</taxon>
        <taxon>Teleostei</taxon>
        <taxon>Neoteleostei</taxon>
        <taxon>Acanthomorphata</taxon>
        <taxon>Zeiogadaria</taxon>
        <taxon>Gadariae</taxon>
        <taxon>Gadiformes</taxon>
        <taxon>Gadoidei</taxon>
        <taxon>Merlucciidae</taxon>
        <taxon>Merluccius</taxon>
    </lineage>
</organism>
<comment type="caution">
    <text evidence="10">The sequence shown here is derived from an EMBL/GenBank/DDBJ whole genome shotgun (WGS) entry which is preliminary data.</text>
</comment>
<evidence type="ECO:0000256" key="7">
    <source>
        <dbReference type="ARBA" id="ARBA00023212"/>
    </source>
</evidence>
<dbReference type="GO" id="GO:0031175">
    <property type="term" value="P:neuron projection development"/>
    <property type="evidence" value="ECO:0007669"/>
    <property type="project" value="TreeGrafter"/>
</dbReference>
<dbReference type="PROSITE" id="PS01041">
    <property type="entry name" value="STATHMIN_2"/>
    <property type="match status" value="1"/>
</dbReference>
<evidence type="ECO:0000256" key="1">
    <source>
        <dbReference type="ARBA" id="ARBA00004245"/>
    </source>
</evidence>
<keyword evidence="7" id="KW-0206">Cytoskeleton</keyword>
<feature type="region of interest" description="Disordered" evidence="9">
    <location>
        <begin position="1"/>
        <end position="54"/>
    </location>
</feature>
<evidence type="ECO:0000256" key="4">
    <source>
        <dbReference type="ARBA" id="ARBA00022553"/>
    </source>
</evidence>
<evidence type="ECO:0000256" key="6">
    <source>
        <dbReference type="ARBA" id="ARBA00023054"/>
    </source>
</evidence>
<feature type="compositionally biased region" description="Basic and acidic residues" evidence="9">
    <location>
        <begin position="293"/>
        <end position="314"/>
    </location>
</feature>
<dbReference type="InterPro" id="IPR036002">
    <property type="entry name" value="Stathmin_sf"/>
</dbReference>
<evidence type="ECO:0000256" key="5">
    <source>
        <dbReference type="ARBA" id="ARBA00022701"/>
    </source>
</evidence>
<evidence type="ECO:0000313" key="11">
    <source>
        <dbReference type="Proteomes" id="UP001174136"/>
    </source>
</evidence>
<evidence type="ECO:0000256" key="8">
    <source>
        <dbReference type="SAM" id="Coils"/>
    </source>
</evidence>
<protein>
    <submittedName>
        <fullName evidence="10">Stathmin</fullName>
    </submittedName>
</protein>
<evidence type="ECO:0000313" key="10">
    <source>
        <dbReference type="EMBL" id="KAK0138027.1"/>
    </source>
</evidence>
<proteinExistence type="inferred from homology"/>
<reference evidence="10" key="1">
    <citation type="journal article" date="2023" name="Front. Mar. Sci.">
        <title>A new Merluccius polli reference genome to investigate the effects of global change in West African waters.</title>
        <authorList>
            <person name="Mateo J.L."/>
            <person name="Blanco-Fernandez C."/>
            <person name="Garcia-Vazquez E."/>
            <person name="Machado-Schiaffino G."/>
        </authorList>
    </citation>
    <scope>NUCLEOTIDE SEQUENCE</scope>
    <source>
        <strain evidence="10">C29</strain>
        <tissue evidence="10">Fin</tissue>
    </source>
</reference>
<name>A0AA47MD53_MERPO</name>
<keyword evidence="6 8" id="KW-0175">Coiled coil</keyword>
<dbReference type="GO" id="GO:0015631">
    <property type="term" value="F:tubulin binding"/>
    <property type="evidence" value="ECO:0007669"/>
    <property type="project" value="TreeGrafter"/>
</dbReference>
<keyword evidence="11" id="KW-1185">Reference proteome</keyword>
<dbReference type="GO" id="GO:0007019">
    <property type="term" value="P:microtubule depolymerization"/>
    <property type="evidence" value="ECO:0007669"/>
    <property type="project" value="TreeGrafter"/>
</dbReference>
<keyword evidence="4" id="KW-0597">Phosphoprotein</keyword>
<dbReference type="Gene3D" id="6.10.280.30">
    <property type="match status" value="1"/>
</dbReference>
<keyword evidence="3" id="KW-0963">Cytoplasm</keyword>
<dbReference type="PANTHER" id="PTHR10104">
    <property type="entry name" value="STATHMIN"/>
    <property type="match status" value="1"/>
</dbReference>
<dbReference type="InterPro" id="IPR030514">
    <property type="entry name" value="Stathmin_CS"/>
</dbReference>
<dbReference type="Pfam" id="PF00836">
    <property type="entry name" value="Stathmin"/>
    <property type="match status" value="1"/>
</dbReference>
<dbReference type="EMBL" id="JAOPHQ010004837">
    <property type="protein sequence ID" value="KAK0138027.1"/>
    <property type="molecule type" value="Genomic_DNA"/>
</dbReference>
<keyword evidence="5" id="KW-0493">Microtubule</keyword>
<dbReference type="AlphaFoldDB" id="A0AA47MD53"/>